<evidence type="ECO:0000313" key="1">
    <source>
        <dbReference type="EMBL" id="AVW93029.1"/>
    </source>
</evidence>
<dbReference type="AlphaFoldDB" id="A0A2R4M7K6"/>
<dbReference type="EMBL" id="CP028475">
    <property type="protein sequence ID" value="AVW93029.1"/>
    <property type="molecule type" value="Genomic_DNA"/>
</dbReference>
<name>A0A2R4M7K6_9RHOB</name>
<dbReference type="KEGG" id="cbak:DA792_19670"/>
<organism evidence="1 2">
    <name type="scientific">Celeribacter baekdonensis</name>
    <dbReference type="NCBI Taxonomy" id="875171"/>
    <lineage>
        <taxon>Bacteria</taxon>
        <taxon>Pseudomonadati</taxon>
        <taxon>Pseudomonadota</taxon>
        <taxon>Alphaproteobacteria</taxon>
        <taxon>Rhodobacterales</taxon>
        <taxon>Roseobacteraceae</taxon>
        <taxon>Celeribacter</taxon>
    </lineage>
</organism>
<accession>A0A2R4M7K6</accession>
<dbReference type="Proteomes" id="UP000241447">
    <property type="component" value="Chromosome"/>
</dbReference>
<proteinExistence type="predicted"/>
<protein>
    <submittedName>
        <fullName evidence="1">Uncharacterized protein</fullName>
    </submittedName>
</protein>
<reference evidence="1 2" key="1">
    <citation type="submission" date="2018-03" db="EMBL/GenBank/DDBJ databases">
        <title>The Complete Genome of Celeribacter baekdonensis strain LH4, a Thiosulfate-Oxidizing Alphaproteobacterium Isolated from Gulf of Mexico Continental Slope Sediments.</title>
        <authorList>
            <person name="Flood B.E."/>
            <person name="Bailey J.V."/>
            <person name="Leprich D."/>
        </authorList>
    </citation>
    <scope>NUCLEOTIDE SEQUENCE [LARGE SCALE GENOMIC DNA]</scope>
    <source>
        <strain evidence="1 2">LH4</strain>
    </source>
</reference>
<gene>
    <name evidence="1" type="ORF">DA792_19670</name>
</gene>
<sequence length="60" mass="6349">MSGTSQEDVSNNSGDANNSEVVIFQKNVVATCDTKAAEAGLCLETRLEVFPTAVNDQITD</sequence>
<evidence type="ECO:0000313" key="2">
    <source>
        <dbReference type="Proteomes" id="UP000241447"/>
    </source>
</evidence>